<proteinExistence type="predicted"/>
<keyword evidence="4" id="KW-1185">Reference proteome</keyword>
<evidence type="ECO:0000313" key="4">
    <source>
        <dbReference type="Proteomes" id="UP001596425"/>
    </source>
</evidence>
<feature type="domain" description="DUF4329" evidence="2">
    <location>
        <begin position="485"/>
        <end position="600"/>
    </location>
</feature>
<comment type="caution">
    <text evidence="3">The sequence shown here is derived from an EMBL/GenBank/DDBJ whole genome shotgun (WGS) entry which is preliminary data.</text>
</comment>
<sequence>MFYDAGGNITFKTGVGDYSYDGPRPHAVTGTSIGNIGYQYDGNGNLTGDGNGRTLEYSVFDIPTLIAKGSHSSHFRYGPDRSRYKRVDDNGSGTVTTLQVGSVEKVIERTQGGSFIKAYYRRSLAGVAVETVELDQSDQITARNTQYLLKDLQGSLDVIADKNGQVAKDSFGNKLVYSFDAWGKRRAPFTWEQLGTPDNIVASLKVGTFNHLTSNRGYTGHEMLDEVGLIHMNGRVYDPTLSRFVSADPVIDGVTSVQGYNRYAYVHNNPLIYTDPSGYSSWNRFRDRWLNGRALHYKLSQNSTLNAVVQVGICIAAQTACPAVLAAYNAEQTYHVTGSWGLAFKNGVLAGISAAAFSGLPSGWGVKAFAVRGFVGGVVSTLGGGKFGHGFVSAGVGGGFSKDTGLVTRMLVSGAISDATGGKFISGAATAAFAWVAQRDGSGGSNLVDAKSPGEEGAVPLEESGSDNLSSDETKNGQFATPDGAANAARKAYNHLSIESDTEYGIRIWRSWWTGKYGYSVNPAIGEAHSVESMNASSPFFSTTVAVMHTHGADSAAYVGEKFSQADVNNARTRAASSRGTIRYAYLATPSNRLLKYDTYSGNYSLFSTNSQSFSIQLERSQAVYIPPKHINNI</sequence>
<dbReference type="InterPro" id="IPR050708">
    <property type="entry name" value="T6SS_VgrG/RHS"/>
</dbReference>
<dbReference type="InterPro" id="IPR022385">
    <property type="entry name" value="Rhs_assc_core"/>
</dbReference>
<evidence type="ECO:0000259" key="2">
    <source>
        <dbReference type="Pfam" id="PF14220"/>
    </source>
</evidence>
<reference evidence="4" key="1">
    <citation type="journal article" date="2019" name="Int. J. Syst. Evol. Microbiol.">
        <title>The Global Catalogue of Microorganisms (GCM) 10K type strain sequencing project: providing services to taxonomists for standard genome sequencing and annotation.</title>
        <authorList>
            <consortium name="The Broad Institute Genomics Platform"/>
            <consortium name="The Broad Institute Genome Sequencing Center for Infectious Disease"/>
            <person name="Wu L."/>
            <person name="Ma J."/>
        </authorList>
    </citation>
    <scope>NUCLEOTIDE SEQUENCE [LARGE SCALE GENOMIC DNA]</scope>
    <source>
        <strain evidence="4">CGMCC 1.13718</strain>
    </source>
</reference>
<dbReference type="PANTHER" id="PTHR32305">
    <property type="match status" value="1"/>
</dbReference>
<feature type="region of interest" description="Disordered" evidence="1">
    <location>
        <begin position="444"/>
        <end position="483"/>
    </location>
</feature>
<evidence type="ECO:0000313" key="3">
    <source>
        <dbReference type="EMBL" id="MFC6633439.1"/>
    </source>
</evidence>
<dbReference type="Proteomes" id="UP001596425">
    <property type="component" value="Unassembled WGS sequence"/>
</dbReference>
<name>A0ABW1YL35_9GAMM</name>
<organism evidence="3 4">
    <name type="scientific">Microbulbifer taiwanensis</name>
    <dbReference type="NCBI Taxonomy" id="986746"/>
    <lineage>
        <taxon>Bacteria</taxon>
        <taxon>Pseudomonadati</taxon>
        <taxon>Pseudomonadota</taxon>
        <taxon>Gammaproteobacteria</taxon>
        <taxon>Cellvibrionales</taxon>
        <taxon>Microbulbiferaceae</taxon>
        <taxon>Microbulbifer</taxon>
    </lineage>
</organism>
<accession>A0ABW1YL35</accession>
<dbReference type="PANTHER" id="PTHR32305:SF15">
    <property type="entry name" value="PROTEIN RHSA-RELATED"/>
    <property type="match status" value="1"/>
</dbReference>
<dbReference type="EMBL" id="JBHSVR010000001">
    <property type="protein sequence ID" value="MFC6633439.1"/>
    <property type="molecule type" value="Genomic_DNA"/>
</dbReference>
<dbReference type="RefSeq" id="WP_377516600.1">
    <property type="nucleotide sequence ID" value="NZ_JBHSVR010000001.1"/>
</dbReference>
<feature type="compositionally biased region" description="Polar residues" evidence="1">
    <location>
        <begin position="466"/>
        <end position="479"/>
    </location>
</feature>
<dbReference type="Gene3D" id="2.180.10.10">
    <property type="entry name" value="RHS repeat-associated core"/>
    <property type="match status" value="1"/>
</dbReference>
<dbReference type="NCBIfam" id="TIGR03696">
    <property type="entry name" value="Rhs_assc_core"/>
    <property type="match status" value="1"/>
</dbReference>
<dbReference type="InterPro" id="IPR025479">
    <property type="entry name" value="DUF4329"/>
</dbReference>
<dbReference type="Pfam" id="PF14220">
    <property type="entry name" value="DUF4329"/>
    <property type="match status" value="1"/>
</dbReference>
<gene>
    <name evidence="3" type="ORF">ACFQBM_09115</name>
</gene>
<protein>
    <submittedName>
        <fullName evidence="3">RHS repeat-associated core domain-containing protein</fullName>
    </submittedName>
</protein>
<evidence type="ECO:0000256" key="1">
    <source>
        <dbReference type="SAM" id="MobiDB-lite"/>
    </source>
</evidence>